<keyword evidence="16" id="KW-1185">Reference proteome</keyword>
<keyword evidence="12" id="KW-0067">ATP-binding</keyword>
<dbReference type="InterPro" id="IPR011009">
    <property type="entry name" value="Kinase-like_dom_sf"/>
</dbReference>
<protein>
    <recommendedName>
        <fullName evidence="14">Protein kinase domain-containing protein</fullName>
    </recommendedName>
</protein>
<dbReference type="SUPFAM" id="SSF52058">
    <property type="entry name" value="L domain-like"/>
    <property type="match status" value="1"/>
</dbReference>
<comment type="similarity">
    <text evidence="3">Belongs to the RLP family.</text>
</comment>
<evidence type="ECO:0000256" key="7">
    <source>
        <dbReference type="ARBA" id="ARBA00022729"/>
    </source>
</evidence>
<dbReference type="AlphaFoldDB" id="A0A067DGA8"/>
<dbReference type="PANTHER" id="PTHR27008">
    <property type="entry name" value="OS04G0122200 PROTEIN"/>
    <property type="match status" value="1"/>
</dbReference>
<reference evidence="15 16" key="1">
    <citation type="submission" date="2014-04" db="EMBL/GenBank/DDBJ databases">
        <authorList>
            <consortium name="International Citrus Genome Consortium"/>
            <person name="Gmitter F."/>
            <person name="Chen C."/>
            <person name="Farmerie W."/>
            <person name="Harkins T."/>
            <person name="Desany B."/>
            <person name="Mohiuddin M."/>
            <person name="Kodira C."/>
            <person name="Borodovsky M."/>
            <person name="Lomsadze A."/>
            <person name="Burns P."/>
            <person name="Jenkins J."/>
            <person name="Prochnik S."/>
            <person name="Shu S."/>
            <person name="Chapman J."/>
            <person name="Pitluck S."/>
            <person name="Schmutz J."/>
            <person name="Rokhsar D."/>
        </authorList>
    </citation>
    <scope>NUCLEOTIDE SEQUENCE</scope>
</reference>
<dbReference type="PROSITE" id="PS50011">
    <property type="entry name" value="PROTEIN_KINASE_DOM"/>
    <property type="match status" value="1"/>
</dbReference>
<dbReference type="PROSITE" id="PS51450">
    <property type="entry name" value="LRR"/>
    <property type="match status" value="2"/>
</dbReference>
<dbReference type="PRINTS" id="PR00019">
    <property type="entry name" value="LEURICHRPT"/>
</dbReference>
<evidence type="ECO:0000256" key="3">
    <source>
        <dbReference type="ARBA" id="ARBA00009592"/>
    </source>
</evidence>
<dbReference type="SMART" id="SM00369">
    <property type="entry name" value="LRR_TYP"/>
    <property type="match status" value="5"/>
</dbReference>
<evidence type="ECO:0000313" key="15">
    <source>
        <dbReference type="EMBL" id="KDO41883.1"/>
    </source>
</evidence>
<dbReference type="PROSITE" id="PS00107">
    <property type="entry name" value="PROTEIN_KINASE_ATP"/>
    <property type="match status" value="1"/>
</dbReference>
<dbReference type="FunFam" id="3.80.10.10:FF:000041">
    <property type="entry name" value="LRR receptor-like serine/threonine-protein kinase ERECTA"/>
    <property type="match status" value="1"/>
</dbReference>
<evidence type="ECO:0000256" key="4">
    <source>
        <dbReference type="ARBA" id="ARBA00022475"/>
    </source>
</evidence>
<organism evidence="15 16">
    <name type="scientific">Citrus sinensis</name>
    <name type="common">Sweet orange</name>
    <name type="synonym">Citrus aurantium var. sinensis</name>
    <dbReference type="NCBI Taxonomy" id="2711"/>
    <lineage>
        <taxon>Eukaryota</taxon>
        <taxon>Viridiplantae</taxon>
        <taxon>Streptophyta</taxon>
        <taxon>Embryophyta</taxon>
        <taxon>Tracheophyta</taxon>
        <taxon>Spermatophyta</taxon>
        <taxon>Magnoliopsida</taxon>
        <taxon>eudicotyledons</taxon>
        <taxon>Gunneridae</taxon>
        <taxon>Pentapetalae</taxon>
        <taxon>rosids</taxon>
        <taxon>malvids</taxon>
        <taxon>Sapindales</taxon>
        <taxon>Rutaceae</taxon>
        <taxon>Aurantioideae</taxon>
        <taxon>Citrus</taxon>
    </lineage>
</organism>
<dbReference type="SMR" id="A0A067DGA8"/>
<keyword evidence="11" id="KW-0325">Glycoprotein</keyword>
<evidence type="ECO:0000256" key="10">
    <source>
        <dbReference type="ARBA" id="ARBA00023136"/>
    </source>
</evidence>
<dbReference type="Pfam" id="PF00069">
    <property type="entry name" value="Pkinase"/>
    <property type="match status" value="1"/>
</dbReference>
<dbReference type="InterPro" id="IPR032675">
    <property type="entry name" value="LRR_dom_sf"/>
</dbReference>
<keyword evidence="5" id="KW-0433">Leucine-rich repeat</keyword>
<evidence type="ECO:0000256" key="1">
    <source>
        <dbReference type="ARBA" id="ARBA00004236"/>
    </source>
</evidence>
<keyword evidence="10 13" id="KW-0472">Membrane</keyword>
<dbReference type="GO" id="GO:0004672">
    <property type="term" value="F:protein kinase activity"/>
    <property type="evidence" value="ECO:0007669"/>
    <property type="project" value="InterPro"/>
</dbReference>
<evidence type="ECO:0000313" key="16">
    <source>
        <dbReference type="Proteomes" id="UP000027120"/>
    </source>
</evidence>
<keyword evidence="8" id="KW-0677">Repeat</keyword>
<evidence type="ECO:0000256" key="2">
    <source>
        <dbReference type="ARBA" id="ARBA00004479"/>
    </source>
</evidence>
<dbReference type="FunFam" id="3.80.10.10:FF:000299">
    <property type="entry name" value="Piriformospora indica-insensitive protein 2"/>
    <property type="match status" value="1"/>
</dbReference>
<keyword evidence="6 13" id="KW-0812">Transmembrane</keyword>
<dbReference type="InterPro" id="IPR003591">
    <property type="entry name" value="Leu-rich_rpt_typical-subtyp"/>
</dbReference>
<accession>A0A067DGA8</accession>
<dbReference type="InterPro" id="IPR001611">
    <property type="entry name" value="Leu-rich_rpt"/>
</dbReference>
<evidence type="ECO:0000259" key="14">
    <source>
        <dbReference type="PROSITE" id="PS50011"/>
    </source>
</evidence>
<dbReference type="GO" id="GO:0005886">
    <property type="term" value="C:plasma membrane"/>
    <property type="evidence" value="ECO:0000318"/>
    <property type="project" value="GO_Central"/>
</dbReference>
<dbReference type="Pfam" id="PF00560">
    <property type="entry name" value="LRR_1"/>
    <property type="match status" value="4"/>
</dbReference>
<gene>
    <name evidence="15" type="ORF">CISIN_1g035895mg</name>
</gene>
<comment type="subcellular location">
    <subcellularLocation>
        <location evidence="1">Cell membrane</location>
    </subcellularLocation>
    <subcellularLocation>
        <location evidence="2">Membrane</location>
        <topology evidence="2">Single-pass type I membrane protein</topology>
    </subcellularLocation>
</comment>
<dbReference type="Pfam" id="PF13855">
    <property type="entry name" value="LRR_8"/>
    <property type="match status" value="1"/>
</dbReference>
<keyword evidence="4" id="KW-1003">Cell membrane</keyword>
<evidence type="ECO:0000256" key="8">
    <source>
        <dbReference type="ARBA" id="ARBA00022737"/>
    </source>
</evidence>
<name>A0A067DGA8_CITSI</name>
<evidence type="ECO:0000256" key="12">
    <source>
        <dbReference type="PROSITE-ProRule" id="PRU10141"/>
    </source>
</evidence>
<feature type="binding site" evidence="12">
    <location>
        <position position="415"/>
    </location>
    <ligand>
        <name>ATP</name>
        <dbReference type="ChEBI" id="CHEBI:30616"/>
    </ligand>
</feature>
<keyword evidence="7" id="KW-0732">Signal</keyword>
<dbReference type="InterPro" id="IPR000719">
    <property type="entry name" value="Prot_kinase_dom"/>
</dbReference>
<sequence>MWSEKLNNRQLDGGMTGDVCYRICTIDSQNKLVGIVSITIFNLSTLKVFDVDNNYVLGRLSSIVDELSLSDNYLTSSTPELSFLSSMSNCKYLKKLDISRNPLDGFLPRVVGNFSQSLEFIWMSDCNISGGISEEIGNLTDLISIDLGGNKLNGSISITLGKLQKLQFLSFRGNELEGSIPNVLCHLAVLFQLDLRGNKLSGSIPTCFGNLTALRNLHLDSNELTSIPSILWNLKDILYLDFWSNLFVGPLPSKIGNLKVLTRIDFSRNNLLGDIPTTIQGLKSLQFLSLGHNRLQGSIPNSFDDLVSLESLDLSNNNLSEIIPLSLEKLLYLNILLIVVVILALKFGLISRCQKRATKLPNVSNMQPQASRRRFSYQELLRATDGFSANNLIGRGSFGSVYKARLQDGMEFAIKVFHFSCSNEDFRALVLEYTTNGSLEKVLYSSNYILDILQRLNIMIDVTSALEYLHFGYSTPIIHCDLKPHNKLLDDNIVAHLSDFGIAKLLTGEDQSMTQTQTLAIIGYMAP</sequence>
<feature type="transmembrane region" description="Helical" evidence="13">
    <location>
        <begin position="330"/>
        <end position="349"/>
    </location>
</feature>
<feature type="non-terminal residue" evidence="15">
    <location>
        <position position="527"/>
    </location>
</feature>
<feature type="domain" description="Protein kinase" evidence="14">
    <location>
        <begin position="387"/>
        <end position="527"/>
    </location>
</feature>
<dbReference type="Gene3D" id="1.10.510.10">
    <property type="entry name" value="Transferase(Phosphotransferase) domain 1"/>
    <property type="match status" value="1"/>
</dbReference>
<dbReference type="SUPFAM" id="SSF56112">
    <property type="entry name" value="Protein kinase-like (PK-like)"/>
    <property type="match status" value="1"/>
</dbReference>
<proteinExistence type="inferred from homology"/>
<dbReference type="InterPro" id="IPR017441">
    <property type="entry name" value="Protein_kinase_ATP_BS"/>
</dbReference>
<dbReference type="GO" id="GO:0005524">
    <property type="term" value="F:ATP binding"/>
    <property type="evidence" value="ECO:0007669"/>
    <property type="project" value="UniProtKB-UniRule"/>
</dbReference>
<keyword evidence="12" id="KW-0547">Nucleotide-binding</keyword>
<dbReference type="InterPro" id="IPR051809">
    <property type="entry name" value="Plant_receptor-like_S/T_kinase"/>
</dbReference>
<dbReference type="SMART" id="SM00220">
    <property type="entry name" value="S_TKc"/>
    <property type="match status" value="1"/>
</dbReference>
<dbReference type="EMBL" id="KK785547">
    <property type="protein sequence ID" value="KDO41883.1"/>
    <property type="molecule type" value="Genomic_DNA"/>
</dbReference>
<evidence type="ECO:0000256" key="9">
    <source>
        <dbReference type="ARBA" id="ARBA00022989"/>
    </source>
</evidence>
<dbReference type="GO" id="GO:0038023">
    <property type="term" value="F:signaling receptor activity"/>
    <property type="evidence" value="ECO:0000318"/>
    <property type="project" value="GO_Central"/>
</dbReference>
<evidence type="ECO:0000256" key="6">
    <source>
        <dbReference type="ARBA" id="ARBA00022692"/>
    </source>
</evidence>
<dbReference type="PANTHER" id="PTHR27008:SF398">
    <property type="entry name" value="PROTEIN KINASE DOMAIN-CONTAINING PROTEIN"/>
    <property type="match status" value="1"/>
</dbReference>
<dbReference type="Proteomes" id="UP000027120">
    <property type="component" value="Unassembled WGS sequence"/>
</dbReference>
<dbReference type="Gene3D" id="3.80.10.10">
    <property type="entry name" value="Ribonuclease Inhibitor"/>
    <property type="match status" value="1"/>
</dbReference>
<dbReference type="Gene3D" id="3.30.200.20">
    <property type="entry name" value="Phosphorylase Kinase, domain 1"/>
    <property type="match status" value="1"/>
</dbReference>
<evidence type="ECO:0000256" key="11">
    <source>
        <dbReference type="ARBA" id="ARBA00023180"/>
    </source>
</evidence>
<evidence type="ECO:0000256" key="13">
    <source>
        <dbReference type="SAM" id="Phobius"/>
    </source>
</evidence>
<keyword evidence="9 13" id="KW-1133">Transmembrane helix</keyword>
<evidence type="ECO:0000256" key="5">
    <source>
        <dbReference type="ARBA" id="ARBA00022614"/>
    </source>
</evidence>